<feature type="transmembrane region" description="Helical" evidence="1">
    <location>
        <begin position="7"/>
        <end position="26"/>
    </location>
</feature>
<feature type="transmembrane region" description="Helical" evidence="1">
    <location>
        <begin position="32"/>
        <end position="52"/>
    </location>
</feature>
<sequence>MEKLERIYLYFFIILLSVGWITNPLLEELLNLEIGIMGFMGVSTYLLVHYIYRKGNAKSGFHAAGEMGASSVLAILLVIGVLYWI</sequence>
<reference evidence="2" key="2">
    <citation type="submission" date="2020-09" db="EMBL/GenBank/DDBJ databases">
        <authorList>
            <person name="Sun Q."/>
            <person name="Zhou Y."/>
        </authorList>
    </citation>
    <scope>NUCLEOTIDE SEQUENCE</scope>
    <source>
        <strain evidence="2">CGMCC 1.12153</strain>
    </source>
</reference>
<evidence type="ECO:0000313" key="3">
    <source>
        <dbReference type="Proteomes" id="UP000660110"/>
    </source>
</evidence>
<keyword evidence="1" id="KW-0472">Membrane</keyword>
<dbReference type="RefSeq" id="WP_188377984.1">
    <property type="nucleotide sequence ID" value="NZ_BMEL01000003.1"/>
</dbReference>
<dbReference type="AlphaFoldDB" id="A0A917EWQ7"/>
<evidence type="ECO:0000313" key="2">
    <source>
        <dbReference type="EMBL" id="GGF26191.1"/>
    </source>
</evidence>
<keyword evidence="3" id="KW-1185">Reference proteome</keyword>
<dbReference type="EMBL" id="BMEL01000003">
    <property type="protein sequence ID" value="GGF26191.1"/>
    <property type="molecule type" value="Genomic_DNA"/>
</dbReference>
<accession>A0A917EWQ7</accession>
<dbReference type="Proteomes" id="UP000660110">
    <property type="component" value="Unassembled WGS sequence"/>
</dbReference>
<comment type="caution">
    <text evidence="2">The sequence shown here is derived from an EMBL/GenBank/DDBJ whole genome shotgun (WGS) entry which is preliminary data.</text>
</comment>
<organism evidence="2 3">
    <name type="scientific">Halobacillus andaensis</name>
    <dbReference type="NCBI Taxonomy" id="1176239"/>
    <lineage>
        <taxon>Bacteria</taxon>
        <taxon>Bacillati</taxon>
        <taxon>Bacillota</taxon>
        <taxon>Bacilli</taxon>
        <taxon>Bacillales</taxon>
        <taxon>Bacillaceae</taxon>
        <taxon>Halobacillus</taxon>
    </lineage>
</organism>
<keyword evidence="1" id="KW-1133">Transmembrane helix</keyword>
<proteinExistence type="predicted"/>
<evidence type="ECO:0000256" key="1">
    <source>
        <dbReference type="SAM" id="Phobius"/>
    </source>
</evidence>
<protein>
    <submittedName>
        <fullName evidence="2">Uncharacterized protein</fullName>
    </submittedName>
</protein>
<reference evidence="2" key="1">
    <citation type="journal article" date="2014" name="Int. J. Syst. Evol. Microbiol.">
        <title>Complete genome sequence of Corynebacterium casei LMG S-19264T (=DSM 44701T), isolated from a smear-ripened cheese.</title>
        <authorList>
            <consortium name="US DOE Joint Genome Institute (JGI-PGF)"/>
            <person name="Walter F."/>
            <person name="Albersmeier A."/>
            <person name="Kalinowski J."/>
            <person name="Ruckert C."/>
        </authorList>
    </citation>
    <scope>NUCLEOTIDE SEQUENCE</scope>
    <source>
        <strain evidence="2">CGMCC 1.12153</strain>
    </source>
</reference>
<gene>
    <name evidence="2" type="ORF">GCM10010954_26490</name>
</gene>
<keyword evidence="1" id="KW-0812">Transmembrane</keyword>
<feature type="transmembrane region" description="Helical" evidence="1">
    <location>
        <begin position="64"/>
        <end position="84"/>
    </location>
</feature>
<name>A0A917EWQ7_HALAA</name>